<dbReference type="STRING" id="42156.A0A3P6V4B9"/>
<evidence type="ECO:0000313" key="3">
    <source>
        <dbReference type="EMBL" id="VDK85124.1"/>
    </source>
</evidence>
<evidence type="ECO:0000256" key="1">
    <source>
        <dbReference type="SAM" id="SignalP"/>
    </source>
</evidence>
<gene>
    <name evidence="3" type="ORF">NLS_LOCUS6971</name>
</gene>
<accession>A0A3P6V4B9</accession>
<dbReference type="EMBL" id="UYRX01000665">
    <property type="protein sequence ID" value="VDK85124.1"/>
    <property type="molecule type" value="Genomic_DNA"/>
</dbReference>
<feature type="chain" id="PRO_5018060145" description="Ribosomal protein eL8/eL30/eS12/Gadd45 domain-containing protein" evidence="1">
    <location>
        <begin position="17"/>
        <end position="768"/>
    </location>
</feature>
<name>A0A3P6V4B9_LITSI</name>
<evidence type="ECO:0000313" key="4">
    <source>
        <dbReference type="Proteomes" id="UP000277928"/>
    </source>
</evidence>
<dbReference type="AlphaFoldDB" id="A0A3P6V4B9"/>
<protein>
    <recommendedName>
        <fullName evidence="2">Ribosomal protein eL8/eL30/eS12/Gadd45 domain-containing protein</fullName>
    </recommendedName>
</protein>
<sequence>MYWSVVLEQLTVIVVAMSYNANTFACFSNSGFCSCPTSTAGCLCSQHLPLQPKTFIPPPVPLKLPSLLLSPSSSYSAPYPPYLSHQPISLTHPQRYNFLYTSSYNAPQSVPQQSVLHPLSSYNSERSIGNLIGTSGNYYPPSYNIYEIHSKKLRPNTIGKIRSISETQKHTSEQIEVQPSIISSEHSIHANEMTTVQRVASPTAATLVAQNIIVVPHRLQTTTPTRSTVAVAATMTNTITRNNATEMSERDATAMQKHRLATNQNYRSMSDSRRRAGKRLSLCSKNIGKFENHSGNNNNNILIECNGLLGRTISSLLSSKSSSSNDGLNENGNRMEVHALNGRRVESNSILNRARINVTSVRSGIRTISQTQSLKHFKSAQALSPELQKKHHSSDKLMQKQRNFKTDGSMSQKAMVINLAATEQHVSQNRKTAFGKPTFKEILSSGWTGRSDRLLSQAFGRTRGLHNVTKRIDYDNNFYTTYHHQSCIGQILGYLRNGTIISVAQKCEELKCDATNVKLSDDHILEIIFLKNITGRYRNYGNYCVSKKSVGQISSGRVIFEANMLSRARRLYDRSTQQGVNYGDNGEANQRKRSVKQLLTDVRERNGKAVELNKFVSFTSTTTDVDIAIIGFLKKVKKFQDRAWKRNPIKARSKRRLVCGLREVRKQLLLKAARCIILARDIETNKVDLAADVDAIKELCASNHITFFWISSKHSLSRALNKSPLVSAVAILDCSGAEDAYNMVLETSANFMTHCRIANHIDQSTLFA</sequence>
<feature type="signal peptide" evidence="1">
    <location>
        <begin position="1"/>
        <end position="16"/>
    </location>
</feature>
<dbReference type="GO" id="GO:0005739">
    <property type="term" value="C:mitochondrion"/>
    <property type="evidence" value="ECO:0007669"/>
    <property type="project" value="TreeGrafter"/>
</dbReference>
<dbReference type="InterPro" id="IPR004038">
    <property type="entry name" value="Ribosomal_eL8/eL30/eS12/Gad45"/>
</dbReference>
<dbReference type="GO" id="GO:0003730">
    <property type="term" value="F:mRNA 3'-UTR binding"/>
    <property type="evidence" value="ECO:0007669"/>
    <property type="project" value="TreeGrafter"/>
</dbReference>
<dbReference type="GO" id="GO:0043021">
    <property type="term" value="F:ribonucleoprotein complex binding"/>
    <property type="evidence" value="ECO:0007669"/>
    <property type="project" value="TreeGrafter"/>
</dbReference>
<dbReference type="GO" id="GO:0035368">
    <property type="term" value="F:selenocysteine insertion sequence binding"/>
    <property type="evidence" value="ECO:0007669"/>
    <property type="project" value="InterPro"/>
</dbReference>
<keyword evidence="1" id="KW-0732">Signal</keyword>
<organism evidence="3 4">
    <name type="scientific">Litomosoides sigmodontis</name>
    <name type="common">Filarial nematode worm</name>
    <dbReference type="NCBI Taxonomy" id="42156"/>
    <lineage>
        <taxon>Eukaryota</taxon>
        <taxon>Metazoa</taxon>
        <taxon>Ecdysozoa</taxon>
        <taxon>Nematoda</taxon>
        <taxon>Chromadorea</taxon>
        <taxon>Rhabditida</taxon>
        <taxon>Spirurina</taxon>
        <taxon>Spiruromorpha</taxon>
        <taxon>Filarioidea</taxon>
        <taxon>Onchocercidae</taxon>
        <taxon>Litomosoides</taxon>
    </lineage>
</organism>
<dbReference type="InterPro" id="IPR040051">
    <property type="entry name" value="SECISBP2"/>
</dbReference>
<proteinExistence type="predicted"/>
<dbReference type="GO" id="GO:1990904">
    <property type="term" value="C:ribonucleoprotein complex"/>
    <property type="evidence" value="ECO:0007669"/>
    <property type="project" value="TreeGrafter"/>
</dbReference>
<reference evidence="3 4" key="1">
    <citation type="submission" date="2018-08" db="EMBL/GenBank/DDBJ databases">
        <authorList>
            <person name="Laetsch R D."/>
            <person name="Stevens L."/>
            <person name="Kumar S."/>
            <person name="Blaxter L. M."/>
        </authorList>
    </citation>
    <scope>NUCLEOTIDE SEQUENCE [LARGE SCALE GENOMIC DNA]</scope>
</reference>
<dbReference type="PANTHER" id="PTHR13284:SF4">
    <property type="entry name" value="C2H2-TYPE DOMAIN-CONTAINING PROTEIN"/>
    <property type="match status" value="1"/>
</dbReference>
<dbReference type="Pfam" id="PF01248">
    <property type="entry name" value="Ribosomal_L7Ae"/>
    <property type="match status" value="1"/>
</dbReference>
<dbReference type="InterPro" id="IPR029064">
    <property type="entry name" value="Ribosomal_eL30-like_sf"/>
</dbReference>
<dbReference type="Proteomes" id="UP000277928">
    <property type="component" value="Unassembled WGS sequence"/>
</dbReference>
<dbReference type="SUPFAM" id="SSF55315">
    <property type="entry name" value="L30e-like"/>
    <property type="match status" value="1"/>
</dbReference>
<keyword evidence="4" id="KW-1185">Reference proteome</keyword>
<dbReference type="PANTHER" id="PTHR13284">
    <property type="entry name" value="GH01354P"/>
    <property type="match status" value="1"/>
</dbReference>
<evidence type="ECO:0000259" key="2">
    <source>
        <dbReference type="Pfam" id="PF01248"/>
    </source>
</evidence>
<feature type="domain" description="Ribosomal protein eL8/eL30/eS12/Gadd45" evidence="2">
    <location>
        <begin position="645"/>
        <end position="740"/>
    </location>
</feature>
<dbReference type="Gene3D" id="3.30.1330.30">
    <property type="match status" value="1"/>
</dbReference>
<dbReference type="OrthoDB" id="5869390at2759"/>